<keyword evidence="1" id="KW-0812">Transmembrane</keyword>
<dbReference type="Pfam" id="PF18926">
    <property type="entry name" value="DUF5676"/>
    <property type="match status" value="1"/>
</dbReference>
<feature type="transmembrane region" description="Helical" evidence="1">
    <location>
        <begin position="61"/>
        <end position="86"/>
    </location>
</feature>
<dbReference type="AlphaFoldDB" id="A0A0G1BL35"/>
<keyword evidence="1" id="KW-0472">Membrane</keyword>
<dbReference type="EMBL" id="LCDD01000010">
    <property type="protein sequence ID" value="KKS47011.1"/>
    <property type="molecule type" value="Genomic_DNA"/>
</dbReference>
<sequence length="90" mass="9882">MKFKESVLANTLAVVAAAYYLICTLLVFLTPGLYRQIAQSWMHGLAVNAVWNSQPPVAGTVITGFLTFSLASWVTGYFIAATYNYLAKKN</sequence>
<dbReference type="Proteomes" id="UP000034320">
    <property type="component" value="Unassembled WGS sequence"/>
</dbReference>
<dbReference type="InterPro" id="IPR044020">
    <property type="entry name" value="DUF5676"/>
</dbReference>
<organism evidence="2 3">
    <name type="scientific">Candidatus Gottesmanbacteria bacterium GW2011_GWA2_42_18</name>
    <dbReference type="NCBI Taxonomy" id="1618442"/>
    <lineage>
        <taxon>Bacteria</taxon>
        <taxon>Candidatus Gottesmaniibacteriota</taxon>
    </lineage>
</organism>
<keyword evidence="1" id="KW-1133">Transmembrane helix</keyword>
<evidence type="ECO:0000313" key="2">
    <source>
        <dbReference type="EMBL" id="KKS47011.1"/>
    </source>
</evidence>
<feature type="transmembrane region" description="Helical" evidence="1">
    <location>
        <begin position="12"/>
        <end position="34"/>
    </location>
</feature>
<protein>
    <submittedName>
        <fullName evidence="2">Uncharacterized protein</fullName>
    </submittedName>
</protein>
<name>A0A0G1BL35_9BACT</name>
<evidence type="ECO:0000256" key="1">
    <source>
        <dbReference type="SAM" id="Phobius"/>
    </source>
</evidence>
<accession>A0A0G1BL35</accession>
<gene>
    <name evidence="2" type="ORF">UV09_C0010G0021</name>
</gene>
<proteinExistence type="predicted"/>
<comment type="caution">
    <text evidence="2">The sequence shown here is derived from an EMBL/GenBank/DDBJ whole genome shotgun (WGS) entry which is preliminary data.</text>
</comment>
<evidence type="ECO:0000313" key="3">
    <source>
        <dbReference type="Proteomes" id="UP000034320"/>
    </source>
</evidence>
<reference evidence="2 3" key="1">
    <citation type="journal article" date="2015" name="Nature">
        <title>rRNA introns, odd ribosomes, and small enigmatic genomes across a large radiation of phyla.</title>
        <authorList>
            <person name="Brown C.T."/>
            <person name="Hug L.A."/>
            <person name="Thomas B.C."/>
            <person name="Sharon I."/>
            <person name="Castelle C.J."/>
            <person name="Singh A."/>
            <person name="Wilkins M.J."/>
            <person name="Williams K.H."/>
            <person name="Banfield J.F."/>
        </authorList>
    </citation>
    <scope>NUCLEOTIDE SEQUENCE [LARGE SCALE GENOMIC DNA]</scope>
</reference>